<organism evidence="3 4">
    <name type="scientific">Paenibacillus lutrae</name>
    <dbReference type="NCBI Taxonomy" id="2078573"/>
    <lineage>
        <taxon>Bacteria</taxon>
        <taxon>Bacillati</taxon>
        <taxon>Bacillota</taxon>
        <taxon>Bacilli</taxon>
        <taxon>Bacillales</taxon>
        <taxon>Paenibacillaceae</taxon>
        <taxon>Paenibacillus</taxon>
    </lineage>
</organism>
<dbReference type="EMBL" id="RHLK01000002">
    <property type="protein sequence ID" value="MVO98785.1"/>
    <property type="molecule type" value="Genomic_DNA"/>
</dbReference>
<feature type="domain" description="DUF4097" evidence="2">
    <location>
        <begin position="131"/>
        <end position="245"/>
    </location>
</feature>
<sequence length="248" mass="26480">MSVRKLFILAGSLIGIAIIGNVILFSMGQSPFNLVELNQKQSVSTDGLREVKVESHIGEIEVIPADGNEIQVQMNGKATRKWEKDYELTAVKNNGVLTVEFKEKGGLRVFDLYSKIKLSVAIPANTGVELLEVKTDTDPIRVHNIRSGQFAFSSDTGSIDADVPSGQFDVKSDTGNVTLRLKEIAGPITVVTDTGHITVQTSTAPASLSTNLQTDSGVKKVTLPESAGSAGPLVELRSDSGDVSLLNE</sequence>
<evidence type="ECO:0000256" key="1">
    <source>
        <dbReference type="SAM" id="Phobius"/>
    </source>
</evidence>
<protein>
    <recommendedName>
        <fullName evidence="2">DUF4097 domain-containing protein</fullName>
    </recommendedName>
</protein>
<keyword evidence="4" id="KW-1185">Reference proteome</keyword>
<keyword evidence="1" id="KW-1133">Transmembrane helix</keyword>
<keyword evidence="1" id="KW-0472">Membrane</keyword>
<dbReference type="InterPro" id="IPR025164">
    <property type="entry name" value="Toastrack_DUF4097"/>
</dbReference>
<evidence type="ECO:0000259" key="2">
    <source>
        <dbReference type="Pfam" id="PF13349"/>
    </source>
</evidence>
<accession>A0A7X3FFH1</accession>
<proteinExistence type="predicted"/>
<dbReference type="RefSeq" id="WP_157333264.1">
    <property type="nucleotide sequence ID" value="NZ_RHLK01000002.1"/>
</dbReference>
<dbReference type="OrthoDB" id="2569356at2"/>
<dbReference type="Proteomes" id="UP000490800">
    <property type="component" value="Unassembled WGS sequence"/>
</dbReference>
<reference evidence="3 4" key="1">
    <citation type="journal article" date="2019" name="Microorganisms">
        <title>Paenibacillus lutrae sp. nov., A Chitinolytic Species Isolated from A River Otter in Castril Natural Park, Granada, Spain.</title>
        <authorList>
            <person name="Rodriguez M."/>
            <person name="Reina J.C."/>
            <person name="Bejar V."/>
            <person name="Llamas I."/>
        </authorList>
    </citation>
    <scope>NUCLEOTIDE SEQUENCE [LARGE SCALE GENOMIC DNA]</scope>
    <source>
        <strain evidence="3 4">N10</strain>
    </source>
</reference>
<evidence type="ECO:0000313" key="3">
    <source>
        <dbReference type="EMBL" id="MVO98785.1"/>
    </source>
</evidence>
<name>A0A7X3FFH1_9BACL</name>
<keyword evidence="1" id="KW-0812">Transmembrane</keyword>
<dbReference type="Pfam" id="PF13349">
    <property type="entry name" value="DUF4097"/>
    <property type="match status" value="1"/>
</dbReference>
<comment type="caution">
    <text evidence="3">The sequence shown here is derived from an EMBL/GenBank/DDBJ whole genome shotgun (WGS) entry which is preliminary data.</text>
</comment>
<feature type="transmembrane region" description="Helical" evidence="1">
    <location>
        <begin position="7"/>
        <end position="28"/>
    </location>
</feature>
<dbReference type="AlphaFoldDB" id="A0A7X3FFH1"/>
<gene>
    <name evidence="3" type="ORF">EDM21_04495</name>
</gene>
<evidence type="ECO:0000313" key="4">
    <source>
        <dbReference type="Proteomes" id="UP000490800"/>
    </source>
</evidence>